<evidence type="ECO:0000313" key="1">
    <source>
        <dbReference type="EMBL" id="SOQ47099.1"/>
    </source>
</evidence>
<dbReference type="AlphaFoldDB" id="A0A2H1W1Z4"/>
<name>A0A2H1W1Z4_SPOFR</name>
<gene>
    <name evidence="1" type="ORF">SFRICE_030976</name>
</gene>
<organism evidence="1">
    <name type="scientific">Spodoptera frugiperda</name>
    <name type="common">Fall armyworm</name>
    <dbReference type="NCBI Taxonomy" id="7108"/>
    <lineage>
        <taxon>Eukaryota</taxon>
        <taxon>Metazoa</taxon>
        <taxon>Ecdysozoa</taxon>
        <taxon>Arthropoda</taxon>
        <taxon>Hexapoda</taxon>
        <taxon>Insecta</taxon>
        <taxon>Pterygota</taxon>
        <taxon>Neoptera</taxon>
        <taxon>Endopterygota</taxon>
        <taxon>Lepidoptera</taxon>
        <taxon>Glossata</taxon>
        <taxon>Ditrysia</taxon>
        <taxon>Noctuoidea</taxon>
        <taxon>Noctuidae</taxon>
        <taxon>Amphipyrinae</taxon>
        <taxon>Spodoptera</taxon>
    </lineage>
</organism>
<proteinExistence type="predicted"/>
<reference evidence="1" key="1">
    <citation type="submission" date="2016-07" db="EMBL/GenBank/DDBJ databases">
        <authorList>
            <person name="Bretaudeau A."/>
        </authorList>
    </citation>
    <scope>NUCLEOTIDE SEQUENCE</scope>
    <source>
        <strain evidence="1">Rice</strain>
        <tissue evidence="1">Whole body</tissue>
    </source>
</reference>
<sequence length="152" mass="16450">MIGGSQTHPQQRRGERECQSVLLTKNHPVPTPACRAGAPVNPLGSPQLQKSGSWLCHFKLKDVQRMWETHASARMGRLGRSDTTASPKTDKEIFVSTRMKSPTAASIIYKSYLLKVAASGEAIGSVRLLLTKNHDIPTSAFRADASVDGIGP</sequence>
<dbReference type="EMBL" id="ODYU01005826">
    <property type="protein sequence ID" value="SOQ47099.1"/>
    <property type="molecule type" value="Genomic_DNA"/>
</dbReference>
<protein>
    <submittedName>
        <fullName evidence="1">SFRICE_030976</fullName>
    </submittedName>
</protein>
<accession>A0A2H1W1Z4</accession>